<evidence type="ECO:0000313" key="3">
    <source>
        <dbReference type="Proteomes" id="UP001562425"/>
    </source>
</evidence>
<evidence type="ECO:0000256" key="1">
    <source>
        <dbReference type="SAM" id="MobiDB-lite"/>
    </source>
</evidence>
<protein>
    <submittedName>
        <fullName evidence="2">Uncharacterized protein</fullName>
    </submittedName>
</protein>
<dbReference type="AlphaFoldDB" id="A0ABD1DG26"/>
<keyword evidence="3" id="KW-1185">Reference proteome</keyword>
<gene>
    <name evidence="2" type="ORF">pipiens_009329</name>
</gene>
<accession>A0ABD1DG26</accession>
<dbReference type="EMBL" id="JBEHCU010006067">
    <property type="protein sequence ID" value="KAL1397972.1"/>
    <property type="molecule type" value="Genomic_DNA"/>
</dbReference>
<sequence>MADKRPSSRTLHPQPRRASNFHGTSFDETRLLRPSQEEHRDAVNSLLPGGTYGGGSGASSDVAVLPVVLRIDLPGMKCCWNSGRAAVGSCGVGAPAFAWPSGMSNFWPRKVEGKSVRRVDDGVWTVDWICVFRILIPRVSCRGGRMDVQ</sequence>
<feature type="region of interest" description="Disordered" evidence="1">
    <location>
        <begin position="1"/>
        <end position="26"/>
    </location>
</feature>
<proteinExistence type="predicted"/>
<reference evidence="2 3" key="1">
    <citation type="submission" date="2024-05" db="EMBL/GenBank/DDBJ databases">
        <title>Culex pipiens pipiens assembly and annotation.</title>
        <authorList>
            <person name="Alout H."/>
            <person name="Durand T."/>
        </authorList>
    </citation>
    <scope>NUCLEOTIDE SEQUENCE [LARGE SCALE GENOMIC DNA]</scope>
    <source>
        <strain evidence="2">HA-2024</strain>
        <tissue evidence="2">Whole body</tissue>
    </source>
</reference>
<comment type="caution">
    <text evidence="2">The sequence shown here is derived from an EMBL/GenBank/DDBJ whole genome shotgun (WGS) entry which is preliminary data.</text>
</comment>
<dbReference type="Proteomes" id="UP001562425">
    <property type="component" value="Unassembled WGS sequence"/>
</dbReference>
<name>A0ABD1DG26_CULPP</name>
<evidence type="ECO:0000313" key="2">
    <source>
        <dbReference type="EMBL" id="KAL1397972.1"/>
    </source>
</evidence>
<organism evidence="2 3">
    <name type="scientific">Culex pipiens pipiens</name>
    <name type="common">Northern house mosquito</name>
    <dbReference type="NCBI Taxonomy" id="38569"/>
    <lineage>
        <taxon>Eukaryota</taxon>
        <taxon>Metazoa</taxon>
        <taxon>Ecdysozoa</taxon>
        <taxon>Arthropoda</taxon>
        <taxon>Hexapoda</taxon>
        <taxon>Insecta</taxon>
        <taxon>Pterygota</taxon>
        <taxon>Neoptera</taxon>
        <taxon>Endopterygota</taxon>
        <taxon>Diptera</taxon>
        <taxon>Nematocera</taxon>
        <taxon>Culicoidea</taxon>
        <taxon>Culicidae</taxon>
        <taxon>Culicinae</taxon>
        <taxon>Culicini</taxon>
        <taxon>Culex</taxon>
        <taxon>Culex</taxon>
    </lineage>
</organism>